<keyword evidence="1" id="KW-0812">Transmembrane</keyword>
<accession>A0A0A9BUN4</accession>
<dbReference type="AlphaFoldDB" id="A0A0A9BUN4"/>
<evidence type="ECO:0000256" key="1">
    <source>
        <dbReference type="SAM" id="Phobius"/>
    </source>
</evidence>
<proteinExistence type="predicted"/>
<protein>
    <submittedName>
        <fullName evidence="2">Uncharacterized protein</fullName>
    </submittedName>
</protein>
<reference evidence="2" key="1">
    <citation type="submission" date="2014-09" db="EMBL/GenBank/DDBJ databases">
        <authorList>
            <person name="Magalhaes I.L.F."/>
            <person name="Oliveira U."/>
            <person name="Santos F.R."/>
            <person name="Vidigal T.H.D.A."/>
            <person name="Brescovit A.D."/>
            <person name="Santos A.J."/>
        </authorList>
    </citation>
    <scope>NUCLEOTIDE SEQUENCE</scope>
    <source>
        <tissue evidence="2">Shoot tissue taken approximately 20 cm above the soil surface</tissue>
    </source>
</reference>
<evidence type="ECO:0000313" key="2">
    <source>
        <dbReference type="EMBL" id="JAD67011.1"/>
    </source>
</evidence>
<sequence length="28" mass="3304">MYKSINLFAASSLKFYCPLLCWHIIMLP</sequence>
<keyword evidence="1" id="KW-0472">Membrane</keyword>
<dbReference type="EMBL" id="GBRH01230884">
    <property type="protein sequence ID" value="JAD67011.1"/>
    <property type="molecule type" value="Transcribed_RNA"/>
</dbReference>
<organism evidence="2">
    <name type="scientific">Arundo donax</name>
    <name type="common">Giant reed</name>
    <name type="synonym">Donax arundinaceus</name>
    <dbReference type="NCBI Taxonomy" id="35708"/>
    <lineage>
        <taxon>Eukaryota</taxon>
        <taxon>Viridiplantae</taxon>
        <taxon>Streptophyta</taxon>
        <taxon>Embryophyta</taxon>
        <taxon>Tracheophyta</taxon>
        <taxon>Spermatophyta</taxon>
        <taxon>Magnoliopsida</taxon>
        <taxon>Liliopsida</taxon>
        <taxon>Poales</taxon>
        <taxon>Poaceae</taxon>
        <taxon>PACMAD clade</taxon>
        <taxon>Arundinoideae</taxon>
        <taxon>Arundineae</taxon>
        <taxon>Arundo</taxon>
    </lineage>
</organism>
<keyword evidence="1" id="KW-1133">Transmembrane helix</keyword>
<feature type="transmembrane region" description="Helical" evidence="1">
    <location>
        <begin position="7"/>
        <end position="25"/>
    </location>
</feature>
<name>A0A0A9BUN4_ARUDO</name>
<reference evidence="2" key="2">
    <citation type="journal article" date="2015" name="Data Brief">
        <title>Shoot transcriptome of the giant reed, Arundo donax.</title>
        <authorList>
            <person name="Barrero R.A."/>
            <person name="Guerrero F.D."/>
            <person name="Moolhuijzen P."/>
            <person name="Goolsby J.A."/>
            <person name="Tidwell J."/>
            <person name="Bellgard S.E."/>
            <person name="Bellgard M.I."/>
        </authorList>
    </citation>
    <scope>NUCLEOTIDE SEQUENCE</scope>
    <source>
        <tissue evidence="2">Shoot tissue taken approximately 20 cm above the soil surface</tissue>
    </source>
</reference>